<feature type="domain" description="NodB homology" evidence="2">
    <location>
        <begin position="213"/>
        <end position="289"/>
    </location>
</feature>
<dbReference type="EMBL" id="BAAAZU010000006">
    <property type="protein sequence ID" value="GAA3923191.1"/>
    <property type="molecule type" value="Genomic_DNA"/>
</dbReference>
<gene>
    <name evidence="3" type="ORF">GCM10022229_16310</name>
</gene>
<accession>A0ABP7MKL9</accession>
<protein>
    <submittedName>
        <fullName evidence="3">Polysaccharide deacetylase family protein</fullName>
    </submittedName>
</protein>
<sequence length="349" mass="38765">MITGLRRWLRYAIAVAAHHGGLDFIYRKVTGAGLVVLMLHRLRDAHDPYPLSLSRASFRQLAGWLGERHALVDLEAGLRALSDVRDTRVHYAITFDDGYRDNLGLLEADDMGGIHASVPAVVYVATGHVGGETIWAYRLQHAVAARRQDRLDLSSLGLGCFDLSQPIERDRLYQQLPPRLKQFPPKQLEARVDEIAAQLRPDPASTQGDMLDWPDIRTLDAGGIRIGAHTRHHVLLSRVDALAARDEIAGSRSDIDRATGIAPAHFAYPNGGAGDFGERDVRMVREAGYATAVTSIEGINRRDVDPYRIRRHNVFEERYRAPSGRLSKALFFSETSGLLGWLQARRAAA</sequence>
<dbReference type="PANTHER" id="PTHR34216:SF7">
    <property type="entry name" value="POLY-BETA-1,6-N-ACETYL-D-GLUCOSAMINE N-DEACETYLASE"/>
    <property type="match status" value="1"/>
</dbReference>
<dbReference type="SUPFAM" id="SSF88713">
    <property type="entry name" value="Glycoside hydrolase/deacetylase"/>
    <property type="match status" value="1"/>
</dbReference>
<dbReference type="Pfam" id="PF01522">
    <property type="entry name" value="Polysacc_deac_1"/>
    <property type="match status" value="1"/>
</dbReference>
<dbReference type="InterPro" id="IPR051398">
    <property type="entry name" value="Polysacch_Deacetylase"/>
</dbReference>
<dbReference type="CDD" id="cd10918">
    <property type="entry name" value="CE4_NodB_like_5s_6s"/>
    <property type="match status" value="1"/>
</dbReference>
<keyword evidence="4" id="KW-1185">Reference proteome</keyword>
<organism evidence="3 4">
    <name type="scientific">Luteimonas lutimaris</name>
    <dbReference type="NCBI Taxonomy" id="698645"/>
    <lineage>
        <taxon>Bacteria</taxon>
        <taxon>Pseudomonadati</taxon>
        <taxon>Pseudomonadota</taxon>
        <taxon>Gammaproteobacteria</taxon>
        <taxon>Lysobacterales</taxon>
        <taxon>Lysobacteraceae</taxon>
        <taxon>Luteimonas</taxon>
    </lineage>
</organism>
<dbReference type="InterPro" id="IPR002509">
    <property type="entry name" value="NODB_dom"/>
</dbReference>
<dbReference type="InterPro" id="IPR011330">
    <property type="entry name" value="Glyco_hydro/deAcase_b/a-brl"/>
</dbReference>
<evidence type="ECO:0000256" key="1">
    <source>
        <dbReference type="ARBA" id="ARBA00022729"/>
    </source>
</evidence>
<comment type="caution">
    <text evidence="3">The sequence shown here is derived from an EMBL/GenBank/DDBJ whole genome shotgun (WGS) entry which is preliminary data.</text>
</comment>
<dbReference type="Gene3D" id="3.20.20.370">
    <property type="entry name" value="Glycoside hydrolase/deacetylase"/>
    <property type="match status" value="1"/>
</dbReference>
<proteinExistence type="predicted"/>
<reference evidence="4" key="1">
    <citation type="journal article" date="2019" name="Int. J. Syst. Evol. Microbiol.">
        <title>The Global Catalogue of Microorganisms (GCM) 10K type strain sequencing project: providing services to taxonomists for standard genome sequencing and annotation.</title>
        <authorList>
            <consortium name="The Broad Institute Genomics Platform"/>
            <consortium name="The Broad Institute Genome Sequencing Center for Infectious Disease"/>
            <person name="Wu L."/>
            <person name="Ma J."/>
        </authorList>
    </citation>
    <scope>NUCLEOTIDE SEQUENCE [LARGE SCALE GENOMIC DNA]</scope>
    <source>
        <strain evidence="4">JCM 16916</strain>
    </source>
</reference>
<dbReference type="Proteomes" id="UP001501727">
    <property type="component" value="Unassembled WGS sequence"/>
</dbReference>
<evidence type="ECO:0000313" key="4">
    <source>
        <dbReference type="Proteomes" id="UP001501727"/>
    </source>
</evidence>
<keyword evidence="1" id="KW-0732">Signal</keyword>
<evidence type="ECO:0000259" key="2">
    <source>
        <dbReference type="Pfam" id="PF01522"/>
    </source>
</evidence>
<dbReference type="RefSeq" id="WP_344759468.1">
    <property type="nucleotide sequence ID" value="NZ_BAAAZU010000006.1"/>
</dbReference>
<dbReference type="PANTHER" id="PTHR34216">
    <property type="match status" value="1"/>
</dbReference>
<evidence type="ECO:0000313" key="3">
    <source>
        <dbReference type="EMBL" id="GAA3923191.1"/>
    </source>
</evidence>
<name>A0ABP7MKL9_9GAMM</name>